<dbReference type="EMBL" id="FXYE01000001">
    <property type="protein sequence ID" value="SMX30861.1"/>
    <property type="molecule type" value="Genomic_DNA"/>
</dbReference>
<accession>A0A238JJM0</accession>
<feature type="domain" description="DUF6473" evidence="1">
    <location>
        <begin position="2"/>
        <end position="273"/>
    </location>
</feature>
<gene>
    <name evidence="2" type="ORF">COL8621_00156</name>
</gene>
<evidence type="ECO:0000259" key="1">
    <source>
        <dbReference type="Pfam" id="PF20078"/>
    </source>
</evidence>
<evidence type="ECO:0000313" key="2">
    <source>
        <dbReference type="EMBL" id="SMX30861.1"/>
    </source>
</evidence>
<protein>
    <recommendedName>
        <fullName evidence="1">DUF6473 domain-containing protein</fullName>
    </recommendedName>
</protein>
<dbReference type="RefSeq" id="WP_093965333.1">
    <property type="nucleotide sequence ID" value="NZ_FXYE01000001.1"/>
</dbReference>
<keyword evidence="3" id="KW-1185">Reference proteome</keyword>
<name>A0A238JJM0_9RHOB</name>
<sequence length="274" mass="30252">MYEHPGTSAINYFPCRYGKSKLLFRGPKRMTVAPFCAVLGGTETYGKFIERPFPQLLEEQSGIRAVNLGCVNAGVDVFVNDHTIMELCGNAGVTVVQALGAQNMSNRLYAVHPRRNDRFLRASPTMKTLYREVDFTEFNFTRHMLTTLKRLAPDKFGVVEAELKSAWVARMRLLAERLQGKTVLLLLSNLTSGVRGQDDLGPEPLWIDEDMVAELDGCFTEVVHVRASDASLQQGTMGKVFSPLDEPAAAEVPGPAVHQEIAQALVPVVTRLMG</sequence>
<organism evidence="2 3">
    <name type="scientific">Actibacterium lipolyticum</name>
    <dbReference type="NCBI Taxonomy" id="1524263"/>
    <lineage>
        <taxon>Bacteria</taxon>
        <taxon>Pseudomonadati</taxon>
        <taxon>Pseudomonadota</taxon>
        <taxon>Alphaproteobacteria</taxon>
        <taxon>Rhodobacterales</taxon>
        <taxon>Roseobacteraceae</taxon>
        <taxon>Actibacterium</taxon>
    </lineage>
</organism>
<dbReference type="AlphaFoldDB" id="A0A238JJM0"/>
<proteinExistence type="predicted"/>
<dbReference type="OrthoDB" id="7838347at2"/>
<reference evidence="3" key="1">
    <citation type="submission" date="2017-05" db="EMBL/GenBank/DDBJ databases">
        <authorList>
            <person name="Rodrigo-Torres L."/>
            <person name="Arahal R. D."/>
            <person name="Lucena T."/>
        </authorList>
    </citation>
    <scope>NUCLEOTIDE SEQUENCE [LARGE SCALE GENOMIC DNA]</scope>
    <source>
        <strain evidence="3">CECT 8621</strain>
    </source>
</reference>
<dbReference type="Proteomes" id="UP000202922">
    <property type="component" value="Unassembled WGS sequence"/>
</dbReference>
<dbReference type="Pfam" id="PF20078">
    <property type="entry name" value="DUF6473"/>
    <property type="match status" value="1"/>
</dbReference>
<dbReference type="InterPro" id="IPR045524">
    <property type="entry name" value="DUF6473"/>
</dbReference>
<evidence type="ECO:0000313" key="3">
    <source>
        <dbReference type="Proteomes" id="UP000202922"/>
    </source>
</evidence>